<dbReference type="EMBL" id="JAHRIQ010081780">
    <property type="protein sequence ID" value="MEQ2247467.1"/>
    <property type="molecule type" value="Genomic_DNA"/>
</dbReference>
<sequence length="137" mass="15304">MLIPKYDPVRCRTYHQCRGIPQGSVVSSLLCCLCYGHMENVLLKDITENKGCLMRLVDDFLLITPDQHQAQTFLKILLAGVPQYGLVVNPQKVAVNFQVSGNVGSCPGIRVLPPHCLFPWCGLLLDTHSLDVYKDYS</sequence>
<keyword evidence="1" id="KW-0779">Telomere</keyword>
<gene>
    <name evidence="3" type="ORF">ILYODFUR_009682</name>
</gene>
<dbReference type="PANTHER" id="PTHR12066">
    <property type="entry name" value="TELOMERASE REVERSE TRANSCRIPTASE"/>
    <property type="match status" value="1"/>
</dbReference>
<reference evidence="3 4" key="1">
    <citation type="submission" date="2021-06" db="EMBL/GenBank/DDBJ databases">
        <authorList>
            <person name="Palmer J.M."/>
        </authorList>
    </citation>
    <scope>NUCLEOTIDE SEQUENCE [LARGE SCALE GENOMIC DNA]</scope>
    <source>
        <strain evidence="4">if_2019</strain>
        <tissue evidence="3">Muscle</tissue>
    </source>
</reference>
<evidence type="ECO:0000256" key="1">
    <source>
        <dbReference type="RuleBase" id="RU365061"/>
    </source>
</evidence>
<dbReference type="CDD" id="cd01648">
    <property type="entry name" value="TERT"/>
    <property type="match status" value="1"/>
</dbReference>
<organism evidence="3 4">
    <name type="scientific">Ilyodon furcidens</name>
    <name type="common">goldbreast splitfin</name>
    <dbReference type="NCBI Taxonomy" id="33524"/>
    <lineage>
        <taxon>Eukaryota</taxon>
        <taxon>Metazoa</taxon>
        <taxon>Chordata</taxon>
        <taxon>Craniata</taxon>
        <taxon>Vertebrata</taxon>
        <taxon>Euteleostomi</taxon>
        <taxon>Actinopterygii</taxon>
        <taxon>Neopterygii</taxon>
        <taxon>Teleostei</taxon>
        <taxon>Neoteleostei</taxon>
        <taxon>Acanthomorphata</taxon>
        <taxon>Ovalentaria</taxon>
        <taxon>Atherinomorphae</taxon>
        <taxon>Cyprinodontiformes</taxon>
        <taxon>Goodeidae</taxon>
        <taxon>Ilyodon</taxon>
    </lineage>
</organism>
<dbReference type="PROSITE" id="PS50878">
    <property type="entry name" value="RT_POL"/>
    <property type="match status" value="1"/>
</dbReference>
<dbReference type="SUPFAM" id="SSF56672">
    <property type="entry name" value="DNA/RNA polymerases"/>
    <property type="match status" value="1"/>
</dbReference>
<name>A0ABV0USA3_9TELE</name>
<comment type="caution">
    <text evidence="3">The sequence shown here is derived from an EMBL/GenBank/DDBJ whole genome shotgun (WGS) entry which is preliminary data.</text>
</comment>
<comment type="catalytic activity">
    <reaction evidence="1">
        <text>DNA(n) + a 2'-deoxyribonucleoside 5'-triphosphate = DNA(n+1) + diphosphate</text>
        <dbReference type="Rhea" id="RHEA:22508"/>
        <dbReference type="Rhea" id="RHEA-COMP:17339"/>
        <dbReference type="Rhea" id="RHEA-COMP:17340"/>
        <dbReference type="ChEBI" id="CHEBI:33019"/>
        <dbReference type="ChEBI" id="CHEBI:61560"/>
        <dbReference type="ChEBI" id="CHEBI:173112"/>
        <dbReference type="EC" id="2.7.7.49"/>
    </reaction>
</comment>
<dbReference type="InterPro" id="IPR043502">
    <property type="entry name" value="DNA/RNA_pol_sf"/>
</dbReference>
<keyword evidence="1" id="KW-0539">Nucleus</keyword>
<comment type="subcellular location">
    <subcellularLocation>
        <location evidence="1">Nucleus</location>
    </subcellularLocation>
    <subcellularLocation>
        <location evidence="1">Chromosome</location>
        <location evidence="1">Telomere</location>
    </subcellularLocation>
</comment>
<dbReference type="Proteomes" id="UP001482620">
    <property type="component" value="Unassembled WGS sequence"/>
</dbReference>
<keyword evidence="1" id="KW-0479">Metal-binding</keyword>
<comment type="function">
    <text evidence="1">Telomerase is a ribonucleoprotein enzyme essential for the replication of chromosome termini in most eukaryotes. It elongates telomeres. It is a reverse transcriptase that adds simple sequence repeats to chromosome ends by copying a template sequence within the RNA component of the enzyme.</text>
</comment>
<feature type="domain" description="Reverse transcriptase" evidence="2">
    <location>
        <begin position="1"/>
        <end position="125"/>
    </location>
</feature>
<dbReference type="InterPro" id="IPR000477">
    <property type="entry name" value="RT_dom"/>
</dbReference>
<dbReference type="Pfam" id="PF00078">
    <property type="entry name" value="RVT_1"/>
    <property type="match status" value="1"/>
</dbReference>
<dbReference type="PRINTS" id="PR01365">
    <property type="entry name" value="TELOMERASERT"/>
</dbReference>
<dbReference type="PANTHER" id="PTHR12066:SF0">
    <property type="entry name" value="TELOMERASE REVERSE TRANSCRIPTASE"/>
    <property type="match status" value="1"/>
</dbReference>
<comment type="similarity">
    <text evidence="1">Belongs to the reverse transcriptase family. Telomerase subfamily.</text>
</comment>
<keyword evidence="1" id="KW-0548">Nucleotidyltransferase</keyword>
<keyword evidence="1" id="KW-0158">Chromosome</keyword>
<evidence type="ECO:0000313" key="4">
    <source>
        <dbReference type="Proteomes" id="UP001482620"/>
    </source>
</evidence>
<keyword evidence="4" id="KW-1185">Reference proteome</keyword>
<feature type="non-terminal residue" evidence="3">
    <location>
        <position position="137"/>
    </location>
</feature>
<protein>
    <recommendedName>
        <fullName evidence="1">Telomerase reverse transcriptase</fullName>
        <ecNumber evidence="1">2.7.7.49</ecNumber>
    </recommendedName>
    <alternativeName>
        <fullName evidence="1">Telomerase catalytic subunit</fullName>
    </alternativeName>
</protein>
<keyword evidence="1" id="KW-0460">Magnesium</keyword>
<dbReference type="EC" id="2.7.7.49" evidence="1"/>
<keyword evidence="1" id="KW-0808">Transferase</keyword>
<keyword evidence="1" id="KW-0695">RNA-directed DNA polymerase</keyword>
<dbReference type="Gene3D" id="3.30.70.2630">
    <property type="match status" value="1"/>
</dbReference>
<proteinExistence type="inferred from homology"/>
<evidence type="ECO:0000259" key="2">
    <source>
        <dbReference type="PROSITE" id="PS50878"/>
    </source>
</evidence>
<accession>A0ABV0USA3</accession>
<evidence type="ECO:0000313" key="3">
    <source>
        <dbReference type="EMBL" id="MEQ2247467.1"/>
    </source>
</evidence>
<dbReference type="InterPro" id="IPR003545">
    <property type="entry name" value="Telomerase_RT"/>
</dbReference>